<reference evidence="12" key="1">
    <citation type="submission" date="2021-11" db="EMBL/GenBank/DDBJ databases">
        <authorList>
            <person name="Schell T."/>
        </authorList>
    </citation>
    <scope>NUCLEOTIDE SEQUENCE</scope>
    <source>
        <strain evidence="12">M5</strain>
    </source>
</reference>
<keyword evidence="4 10" id="KW-1133">Transmembrane helix</keyword>
<organism evidence="12 13">
    <name type="scientific">Daphnia galeata</name>
    <dbReference type="NCBI Taxonomy" id="27404"/>
    <lineage>
        <taxon>Eukaryota</taxon>
        <taxon>Metazoa</taxon>
        <taxon>Ecdysozoa</taxon>
        <taxon>Arthropoda</taxon>
        <taxon>Crustacea</taxon>
        <taxon>Branchiopoda</taxon>
        <taxon>Diplostraca</taxon>
        <taxon>Cladocera</taxon>
        <taxon>Anomopoda</taxon>
        <taxon>Daphniidae</taxon>
        <taxon>Daphnia</taxon>
    </lineage>
</organism>
<dbReference type="SUPFAM" id="SSF81324">
    <property type="entry name" value="Voltage-gated potassium channels"/>
    <property type="match status" value="2"/>
</dbReference>
<dbReference type="GO" id="GO:0005886">
    <property type="term" value="C:plasma membrane"/>
    <property type="evidence" value="ECO:0007669"/>
    <property type="project" value="TreeGrafter"/>
</dbReference>
<name>A0A8J2S5Q9_9CRUS</name>
<dbReference type="AlphaFoldDB" id="A0A8J2S5Q9"/>
<evidence type="ECO:0000259" key="11">
    <source>
        <dbReference type="Pfam" id="PF07885"/>
    </source>
</evidence>
<dbReference type="GO" id="GO:0022841">
    <property type="term" value="F:potassium ion leak channel activity"/>
    <property type="evidence" value="ECO:0007669"/>
    <property type="project" value="TreeGrafter"/>
</dbReference>
<feature type="transmembrane region" description="Helical" evidence="10">
    <location>
        <begin position="66"/>
        <end position="94"/>
    </location>
</feature>
<evidence type="ECO:0000256" key="6">
    <source>
        <dbReference type="ARBA" id="ARBA00023136"/>
    </source>
</evidence>
<feature type="transmembrane region" description="Helical" evidence="10">
    <location>
        <begin position="375"/>
        <end position="393"/>
    </location>
</feature>
<proteinExistence type="inferred from homology"/>
<feature type="region of interest" description="Disordered" evidence="9">
    <location>
        <begin position="1"/>
        <end position="47"/>
    </location>
</feature>
<dbReference type="PRINTS" id="PR01333">
    <property type="entry name" value="2POREKCHANEL"/>
</dbReference>
<keyword evidence="13" id="KW-1185">Reference proteome</keyword>
<dbReference type="OrthoDB" id="297496at2759"/>
<keyword evidence="3 8" id="KW-0812">Transmembrane</keyword>
<dbReference type="PANTHER" id="PTHR11003">
    <property type="entry name" value="POTASSIUM CHANNEL, SUBFAMILY K"/>
    <property type="match status" value="1"/>
</dbReference>
<evidence type="ECO:0000256" key="4">
    <source>
        <dbReference type="ARBA" id="ARBA00022989"/>
    </source>
</evidence>
<dbReference type="InterPro" id="IPR003280">
    <property type="entry name" value="2pore_dom_K_chnl"/>
</dbReference>
<feature type="transmembrane region" description="Helical" evidence="10">
    <location>
        <begin position="187"/>
        <end position="206"/>
    </location>
</feature>
<sequence length="451" mass="50553">MSEIRGQHQRAMSIRDHHHQQRDHHHPHSRPSGGGSMRRGGYAVDRSPPPDTNSWFYKVKEFTRKLIAFLFGHVGICGLVVGYIIMGAFAFMAIESEDQKRQYADVERVREATIRNLWNITHELNVLYPNEWNESVSIEVQLFQQKIVQFVMEGYDGKNYVNQSLLSIRSQQDAGVTSSDDATTTGAWSFSASFLYCLTVITTIGYGNIAPRTVMGKMVTIVYAMVGMPLFLLYVSNMGDFLATCFRWGYVNLCKCTCFSRPAGHHHQRAGSSSKRRISQRSKQEFTASVQQQYDPASASAAIVSIHHRRVVDDIELPPIVVVDRAAGQQQQQQQPDYQTATVPITISLTVMVSYVVGGAVLFQQWETDWDYLDGSYFCFISLSTTGFGDLVPGDKINSSSGIELSLIFCSMYLIIGMALIAMCFNLMQEEVIAKVRKLGQTLGCIKPGDE</sequence>
<dbReference type="GO" id="GO:0030322">
    <property type="term" value="P:stabilization of membrane potential"/>
    <property type="evidence" value="ECO:0007669"/>
    <property type="project" value="TreeGrafter"/>
</dbReference>
<evidence type="ECO:0000313" key="13">
    <source>
        <dbReference type="Proteomes" id="UP000789390"/>
    </source>
</evidence>
<keyword evidence="5 8" id="KW-0406">Ion transport</keyword>
<evidence type="ECO:0000313" key="12">
    <source>
        <dbReference type="EMBL" id="CAH0113650.1"/>
    </source>
</evidence>
<feature type="transmembrane region" description="Helical" evidence="10">
    <location>
        <begin position="218"/>
        <end position="236"/>
    </location>
</feature>
<gene>
    <name evidence="12" type="ORF">DGAL_LOCUS17550</name>
</gene>
<comment type="similarity">
    <text evidence="8">Belongs to the two pore domain potassium channel (TC 1.A.1.8) family.</text>
</comment>
<dbReference type="EMBL" id="CAKKLH010000343">
    <property type="protein sequence ID" value="CAH0113650.1"/>
    <property type="molecule type" value="Genomic_DNA"/>
</dbReference>
<dbReference type="Proteomes" id="UP000789390">
    <property type="component" value="Unassembled WGS sequence"/>
</dbReference>
<keyword evidence="6 10" id="KW-0472">Membrane</keyword>
<evidence type="ECO:0000256" key="1">
    <source>
        <dbReference type="ARBA" id="ARBA00004141"/>
    </source>
</evidence>
<comment type="subcellular location">
    <subcellularLocation>
        <location evidence="1">Membrane</location>
        <topology evidence="1">Multi-pass membrane protein</topology>
    </subcellularLocation>
</comment>
<dbReference type="PANTHER" id="PTHR11003:SF352">
    <property type="entry name" value="BCDNA.GH04802-RELATED"/>
    <property type="match status" value="1"/>
</dbReference>
<feature type="domain" description="Potassium channel" evidence="11">
    <location>
        <begin position="351"/>
        <end position="431"/>
    </location>
</feature>
<protein>
    <recommendedName>
        <fullName evidence="11">Potassium channel domain-containing protein</fullName>
    </recommendedName>
</protein>
<dbReference type="InterPro" id="IPR013099">
    <property type="entry name" value="K_chnl_dom"/>
</dbReference>
<evidence type="ECO:0000256" key="10">
    <source>
        <dbReference type="SAM" id="Phobius"/>
    </source>
</evidence>
<feature type="domain" description="Potassium channel" evidence="11">
    <location>
        <begin position="185"/>
        <end position="242"/>
    </location>
</feature>
<dbReference type="Gene3D" id="1.10.287.70">
    <property type="match status" value="1"/>
</dbReference>
<keyword evidence="2 8" id="KW-0813">Transport</keyword>
<evidence type="ECO:0000256" key="7">
    <source>
        <dbReference type="ARBA" id="ARBA00023303"/>
    </source>
</evidence>
<evidence type="ECO:0000256" key="2">
    <source>
        <dbReference type="ARBA" id="ARBA00022448"/>
    </source>
</evidence>
<comment type="caution">
    <text evidence="12">The sequence shown here is derived from an EMBL/GenBank/DDBJ whole genome shotgun (WGS) entry which is preliminary data.</text>
</comment>
<evidence type="ECO:0000256" key="9">
    <source>
        <dbReference type="SAM" id="MobiDB-lite"/>
    </source>
</evidence>
<evidence type="ECO:0000256" key="3">
    <source>
        <dbReference type="ARBA" id="ARBA00022692"/>
    </source>
</evidence>
<feature type="compositionally biased region" description="Basic residues" evidence="9">
    <location>
        <begin position="16"/>
        <end position="29"/>
    </location>
</feature>
<keyword evidence="7 8" id="KW-0407">Ion channel</keyword>
<dbReference type="GO" id="GO:0015271">
    <property type="term" value="F:outward rectifier potassium channel activity"/>
    <property type="evidence" value="ECO:0007669"/>
    <property type="project" value="TreeGrafter"/>
</dbReference>
<accession>A0A8J2S5Q9</accession>
<evidence type="ECO:0000256" key="8">
    <source>
        <dbReference type="RuleBase" id="RU003857"/>
    </source>
</evidence>
<feature type="transmembrane region" description="Helical" evidence="10">
    <location>
        <begin position="405"/>
        <end position="428"/>
    </location>
</feature>
<dbReference type="Pfam" id="PF07885">
    <property type="entry name" value="Ion_trans_2"/>
    <property type="match status" value="2"/>
</dbReference>
<feature type="transmembrane region" description="Helical" evidence="10">
    <location>
        <begin position="341"/>
        <end position="363"/>
    </location>
</feature>
<evidence type="ECO:0000256" key="5">
    <source>
        <dbReference type="ARBA" id="ARBA00023065"/>
    </source>
</evidence>